<protein>
    <submittedName>
        <fullName evidence="2">Uncharacterized protein</fullName>
    </submittedName>
</protein>
<sequence>MNGSGHCCSSTATSAKTQAATAHGRLTARKWLSLSRTRPFAYEASVTVSVPRPIDHAKREDLPATADVVLARTGVVGTFLREPASQMGTSARMHIAFGVSTTGTGAPGASAATTVG</sequence>
<accession>A0A7I7SWC5</accession>
<reference evidence="2 3" key="1">
    <citation type="journal article" date="2019" name="Emerg. Microbes Infect.">
        <title>Comprehensive subspecies identification of 175 nontuberculous mycobacteria species based on 7547 genomic profiles.</title>
        <authorList>
            <person name="Matsumoto Y."/>
            <person name="Kinjo T."/>
            <person name="Motooka D."/>
            <person name="Nabeya D."/>
            <person name="Jung N."/>
            <person name="Uechi K."/>
            <person name="Horii T."/>
            <person name="Iida T."/>
            <person name="Fujita J."/>
            <person name="Nakamura S."/>
        </authorList>
    </citation>
    <scope>NUCLEOTIDE SEQUENCE [LARGE SCALE GENOMIC DNA]</scope>
    <source>
        <strain evidence="2 3">JCM 30395</strain>
    </source>
</reference>
<dbReference type="KEGG" id="msar:MSAR_32720"/>
<evidence type="ECO:0000313" key="3">
    <source>
        <dbReference type="Proteomes" id="UP000466445"/>
    </source>
</evidence>
<dbReference type="EMBL" id="AP022595">
    <property type="protein sequence ID" value="BBY60136.1"/>
    <property type="molecule type" value="Genomic_DNA"/>
</dbReference>
<evidence type="ECO:0000313" key="2">
    <source>
        <dbReference type="EMBL" id="BBY60136.1"/>
    </source>
</evidence>
<proteinExistence type="predicted"/>
<organism evidence="2 3">
    <name type="scientific">Mycolicibacterium sarraceniae</name>
    <dbReference type="NCBI Taxonomy" id="1534348"/>
    <lineage>
        <taxon>Bacteria</taxon>
        <taxon>Bacillati</taxon>
        <taxon>Actinomycetota</taxon>
        <taxon>Actinomycetes</taxon>
        <taxon>Mycobacteriales</taxon>
        <taxon>Mycobacteriaceae</taxon>
        <taxon>Mycolicibacterium</taxon>
    </lineage>
</organism>
<dbReference type="AlphaFoldDB" id="A0A7I7SWC5"/>
<feature type="region of interest" description="Disordered" evidence="1">
    <location>
        <begin position="1"/>
        <end position="21"/>
    </location>
</feature>
<gene>
    <name evidence="2" type="ORF">MSAR_32720</name>
</gene>
<keyword evidence="3" id="KW-1185">Reference proteome</keyword>
<evidence type="ECO:0000256" key="1">
    <source>
        <dbReference type="SAM" id="MobiDB-lite"/>
    </source>
</evidence>
<dbReference type="Proteomes" id="UP000466445">
    <property type="component" value="Chromosome"/>
</dbReference>
<name>A0A7I7SWC5_9MYCO</name>
<feature type="compositionally biased region" description="Low complexity" evidence="1">
    <location>
        <begin position="9"/>
        <end position="21"/>
    </location>
</feature>